<proteinExistence type="predicted"/>
<accession>A0A1R3KMS0</accession>
<gene>
    <name evidence="3" type="ORF">COLO4_06545</name>
</gene>
<comment type="caution">
    <text evidence="3">The sequence shown here is derived from an EMBL/GenBank/DDBJ whole genome shotgun (WGS) entry which is preliminary data.</text>
</comment>
<dbReference type="EMBL" id="AWUE01012767">
    <property type="protein sequence ID" value="OMP08364.1"/>
    <property type="molecule type" value="Genomic_DNA"/>
</dbReference>
<evidence type="ECO:0000256" key="1">
    <source>
        <dbReference type="SAM" id="MobiDB-lite"/>
    </source>
</evidence>
<protein>
    <recommendedName>
        <fullName evidence="2">PB1-like domain-containing protein</fullName>
    </recommendedName>
</protein>
<feature type="compositionally biased region" description="Acidic residues" evidence="1">
    <location>
        <begin position="284"/>
        <end position="293"/>
    </location>
</feature>
<dbReference type="Pfam" id="PF26130">
    <property type="entry name" value="PB1-like"/>
    <property type="match status" value="1"/>
</dbReference>
<feature type="domain" description="PB1-like" evidence="2">
    <location>
        <begin position="18"/>
        <end position="109"/>
    </location>
</feature>
<organism evidence="3 4">
    <name type="scientific">Corchorus olitorius</name>
    <dbReference type="NCBI Taxonomy" id="93759"/>
    <lineage>
        <taxon>Eukaryota</taxon>
        <taxon>Viridiplantae</taxon>
        <taxon>Streptophyta</taxon>
        <taxon>Embryophyta</taxon>
        <taxon>Tracheophyta</taxon>
        <taxon>Spermatophyta</taxon>
        <taxon>Magnoliopsida</taxon>
        <taxon>eudicotyledons</taxon>
        <taxon>Gunneridae</taxon>
        <taxon>Pentapetalae</taxon>
        <taxon>rosids</taxon>
        <taxon>malvids</taxon>
        <taxon>Malvales</taxon>
        <taxon>Malvaceae</taxon>
        <taxon>Grewioideae</taxon>
        <taxon>Apeibeae</taxon>
        <taxon>Corchorus</taxon>
    </lineage>
</organism>
<dbReference type="Proteomes" id="UP000187203">
    <property type="component" value="Unassembled WGS sequence"/>
</dbReference>
<evidence type="ECO:0000313" key="4">
    <source>
        <dbReference type="Proteomes" id="UP000187203"/>
    </source>
</evidence>
<dbReference type="InterPro" id="IPR058594">
    <property type="entry name" value="PB1-like_dom_pln"/>
</dbReference>
<keyword evidence="4" id="KW-1185">Reference proteome</keyword>
<sequence>MSLEECHTEDDDGISKYLVIYYGGRFYREPELKYVGGRRIRALDNPDTMSFMELRGIVEKKLGCPSDAMVYWHDTERSFEDGLRLIVDDKGIRSFLDFWEKARTLTLYVEDSSLYPELGGNDVVQEVNAGEEVVEVEVVEDKGIEDASAEHVFGVNELEQLLEDLGADLGFEELNGVGQGNDDLEDHQVSNRNFDEIAELIEENPTSVEEEDNELAPDKVYAVTVRCFDEGNNDPELVFVRDRVFKKKQKKDREKLEAAVVFNDDPLGEAAVNNNESASSLTESSDESIENSEDGYGSGFGSLVESDEDSEHEDGERRKSRWSEFRERSDVKCRFEEGMVFVDNIAFKEAIRQYSIEKQKRSEIPEK</sequence>
<evidence type="ECO:0000259" key="2">
    <source>
        <dbReference type="Pfam" id="PF26130"/>
    </source>
</evidence>
<feature type="compositionally biased region" description="Basic and acidic residues" evidence="1">
    <location>
        <begin position="314"/>
        <end position="327"/>
    </location>
</feature>
<dbReference type="AlphaFoldDB" id="A0A1R3KMS0"/>
<reference evidence="4" key="1">
    <citation type="submission" date="2013-09" db="EMBL/GenBank/DDBJ databases">
        <title>Corchorus olitorius genome sequencing.</title>
        <authorList>
            <person name="Alam M."/>
            <person name="Haque M.S."/>
            <person name="Islam M.S."/>
            <person name="Emdad E.M."/>
            <person name="Islam M.M."/>
            <person name="Ahmed B."/>
            <person name="Halim A."/>
            <person name="Hossen Q.M.M."/>
            <person name="Hossain M.Z."/>
            <person name="Ahmed R."/>
            <person name="Khan M.M."/>
            <person name="Islam R."/>
            <person name="Rashid M.M."/>
            <person name="Khan S.A."/>
            <person name="Rahman M.S."/>
            <person name="Alam M."/>
            <person name="Yahiya A.S."/>
            <person name="Khan M.S."/>
            <person name="Azam M.S."/>
            <person name="Haque T."/>
            <person name="Lashkar M.Z.H."/>
            <person name="Akhand A.I."/>
            <person name="Morshed G."/>
            <person name="Roy S."/>
            <person name="Uddin K.S."/>
            <person name="Rabeya T."/>
            <person name="Hossain A.S."/>
            <person name="Chowdhury A."/>
            <person name="Snigdha A.R."/>
            <person name="Mortoza M.S."/>
            <person name="Matin S.A."/>
            <person name="Hoque S.M.E."/>
            <person name="Islam M.K."/>
            <person name="Roy D.K."/>
            <person name="Haider R."/>
            <person name="Moosa M.M."/>
            <person name="Elias S.M."/>
            <person name="Hasan A.M."/>
            <person name="Jahan S."/>
            <person name="Shafiuddin M."/>
            <person name="Mahmood N."/>
            <person name="Shommy N.S."/>
        </authorList>
    </citation>
    <scope>NUCLEOTIDE SEQUENCE [LARGE SCALE GENOMIC DNA]</scope>
    <source>
        <strain evidence="4">cv. O-4</strain>
    </source>
</reference>
<feature type="region of interest" description="Disordered" evidence="1">
    <location>
        <begin position="268"/>
        <end position="327"/>
    </location>
</feature>
<dbReference type="OrthoDB" id="998442at2759"/>
<name>A0A1R3KMS0_9ROSI</name>
<evidence type="ECO:0000313" key="3">
    <source>
        <dbReference type="EMBL" id="OMP08364.1"/>
    </source>
</evidence>